<dbReference type="EMBL" id="MU118157">
    <property type="protein sequence ID" value="KAF9644144.1"/>
    <property type="molecule type" value="Genomic_DNA"/>
</dbReference>
<accession>A0ACB6Z3N8</accession>
<gene>
    <name evidence="1" type="ORF">BDM02DRAFT_3122355</name>
</gene>
<reference evidence="1" key="2">
    <citation type="journal article" date="2020" name="Nat. Commun.">
        <title>Large-scale genome sequencing of mycorrhizal fungi provides insights into the early evolution of symbiotic traits.</title>
        <authorList>
            <person name="Miyauchi S."/>
            <person name="Kiss E."/>
            <person name="Kuo A."/>
            <person name="Drula E."/>
            <person name="Kohler A."/>
            <person name="Sanchez-Garcia M."/>
            <person name="Morin E."/>
            <person name="Andreopoulos B."/>
            <person name="Barry K.W."/>
            <person name="Bonito G."/>
            <person name="Buee M."/>
            <person name="Carver A."/>
            <person name="Chen C."/>
            <person name="Cichocki N."/>
            <person name="Clum A."/>
            <person name="Culley D."/>
            <person name="Crous P.W."/>
            <person name="Fauchery L."/>
            <person name="Girlanda M."/>
            <person name="Hayes R.D."/>
            <person name="Keri Z."/>
            <person name="LaButti K."/>
            <person name="Lipzen A."/>
            <person name="Lombard V."/>
            <person name="Magnuson J."/>
            <person name="Maillard F."/>
            <person name="Murat C."/>
            <person name="Nolan M."/>
            <person name="Ohm R.A."/>
            <person name="Pangilinan J."/>
            <person name="Pereira M.F."/>
            <person name="Perotto S."/>
            <person name="Peter M."/>
            <person name="Pfister S."/>
            <person name="Riley R."/>
            <person name="Sitrit Y."/>
            <person name="Stielow J.B."/>
            <person name="Szollosi G."/>
            <person name="Zifcakova L."/>
            <person name="Stursova M."/>
            <person name="Spatafora J.W."/>
            <person name="Tedersoo L."/>
            <person name="Vaario L.M."/>
            <person name="Yamada A."/>
            <person name="Yan M."/>
            <person name="Wang P."/>
            <person name="Xu J."/>
            <person name="Bruns T."/>
            <person name="Baldrian P."/>
            <person name="Vilgalys R."/>
            <person name="Dunand C."/>
            <person name="Henrissat B."/>
            <person name="Grigoriev I.V."/>
            <person name="Hibbett D."/>
            <person name="Nagy L.G."/>
            <person name="Martin F.M."/>
        </authorList>
    </citation>
    <scope>NUCLEOTIDE SEQUENCE</scope>
    <source>
        <strain evidence="1">P2</strain>
    </source>
</reference>
<comment type="caution">
    <text evidence="1">The sequence shown here is derived from an EMBL/GenBank/DDBJ whole genome shotgun (WGS) entry which is preliminary data.</text>
</comment>
<reference evidence="1" key="1">
    <citation type="submission" date="2019-10" db="EMBL/GenBank/DDBJ databases">
        <authorList>
            <consortium name="DOE Joint Genome Institute"/>
            <person name="Kuo A."/>
            <person name="Miyauchi S."/>
            <person name="Kiss E."/>
            <person name="Drula E."/>
            <person name="Kohler A."/>
            <person name="Sanchez-Garcia M."/>
            <person name="Andreopoulos B."/>
            <person name="Barry K.W."/>
            <person name="Bonito G."/>
            <person name="Buee M."/>
            <person name="Carver A."/>
            <person name="Chen C."/>
            <person name="Cichocki N."/>
            <person name="Clum A."/>
            <person name="Culley D."/>
            <person name="Crous P.W."/>
            <person name="Fauchery L."/>
            <person name="Girlanda M."/>
            <person name="Hayes R."/>
            <person name="Keri Z."/>
            <person name="Labutti K."/>
            <person name="Lipzen A."/>
            <person name="Lombard V."/>
            <person name="Magnuson J."/>
            <person name="Maillard F."/>
            <person name="Morin E."/>
            <person name="Murat C."/>
            <person name="Nolan M."/>
            <person name="Ohm R."/>
            <person name="Pangilinan J."/>
            <person name="Pereira M."/>
            <person name="Perotto S."/>
            <person name="Peter M."/>
            <person name="Riley R."/>
            <person name="Sitrit Y."/>
            <person name="Stielow B."/>
            <person name="Szollosi G."/>
            <person name="Zifcakova L."/>
            <person name="Stursova M."/>
            <person name="Spatafora J.W."/>
            <person name="Tedersoo L."/>
            <person name="Vaario L.-M."/>
            <person name="Yamada A."/>
            <person name="Yan M."/>
            <person name="Wang P."/>
            <person name="Xu J."/>
            <person name="Bruns T."/>
            <person name="Baldrian P."/>
            <person name="Vilgalys R."/>
            <person name="Henrissat B."/>
            <person name="Grigoriev I.V."/>
            <person name="Hibbett D."/>
            <person name="Nagy L.G."/>
            <person name="Martin F.M."/>
        </authorList>
    </citation>
    <scope>NUCLEOTIDE SEQUENCE</scope>
    <source>
        <strain evidence="1">P2</strain>
    </source>
</reference>
<dbReference type="Proteomes" id="UP000886501">
    <property type="component" value="Unassembled WGS sequence"/>
</dbReference>
<organism evidence="1 2">
    <name type="scientific">Thelephora ganbajun</name>
    <name type="common">Ganba fungus</name>
    <dbReference type="NCBI Taxonomy" id="370292"/>
    <lineage>
        <taxon>Eukaryota</taxon>
        <taxon>Fungi</taxon>
        <taxon>Dikarya</taxon>
        <taxon>Basidiomycota</taxon>
        <taxon>Agaricomycotina</taxon>
        <taxon>Agaricomycetes</taxon>
        <taxon>Thelephorales</taxon>
        <taxon>Thelephoraceae</taxon>
        <taxon>Thelephora</taxon>
    </lineage>
</organism>
<evidence type="ECO:0000313" key="1">
    <source>
        <dbReference type="EMBL" id="KAF9644144.1"/>
    </source>
</evidence>
<keyword evidence="2" id="KW-1185">Reference proteome</keyword>
<sequence length="464" mass="52001">MPPGATTPASIISDAIASLTHAANVALSKSDEQAQAELSRALSDARMARNQRDEALNSLKTIESEQVNHKQQLDTWKTAVDQADSTIQHQADTIAQLRQENIHWRDQYARVEKSCQEWKEQFMRVEQERIRLLARLEELLAQQDSDNTNGSSLDEYARYGEHATSPPSSSASTKIGSASVDKLPLKRRQLEAVIIPNSDKASKASGLRKPVGKPSAGGIKSQTKTVTNATRPVKDKDTPKQKLTQKPEGFPTKGPTQKVIRRVHAIVEVPIKIEDNEDELVRTPVDNRKAEAPPDKDLRLSKVIKKATKSTGPPRTESKSWQVYRDNDATPPAHAQIPKRRKSGIDQDYCEPDEAIHNWRSLEEANVRHRPPSRRKSIRELRESDFEYREEDDDEETDTDELNLGQRGFEHSVHPEKPTKQQQANEISNAPTRKNGRKRKAVDAMDVDEPVASGRGAGKAAKMR</sequence>
<proteinExistence type="predicted"/>
<evidence type="ECO:0000313" key="2">
    <source>
        <dbReference type="Proteomes" id="UP000886501"/>
    </source>
</evidence>
<name>A0ACB6Z3N8_THEGA</name>
<protein>
    <submittedName>
        <fullName evidence="1">Uncharacterized protein</fullName>
    </submittedName>
</protein>